<dbReference type="GO" id="GO:0005886">
    <property type="term" value="C:plasma membrane"/>
    <property type="evidence" value="ECO:0007669"/>
    <property type="project" value="TreeGrafter"/>
</dbReference>
<protein>
    <submittedName>
        <fullName evidence="3">YccF domain-containing protein</fullName>
    </submittedName>
</protein>
<gene>
    <name evidence="3" type="ORF">F0919_10435</name>
</gene>
<dbReference type="PANTHER" id="PTHR42903:SF1">
    <property type="entry name" value="INNER MEMBRANE PROTEIN YCCF"/>
    <property type="match status" value="1"/>
</dbReference>
<dbReference type="EMBL" id="VWSH01000002">
    <property type="protein sequence ID" value="KAA5535006.1"/>
    <property type="molecule type" value="Genomic_DNA"/>
</dbReference>
<dbReference type="PANTHER" id="PTHR42903">
    <property type="entry name" value="INNER MEMBRANE PROTEIN YCCF"/>
    <property type="match status" value="1"/>
</dbReference>
<keyword evidence="4" id="KW-1185">Reference proteome</keyword>
<dbReference type="InterPro" id="IPR052937">
    <property type="entry name" value="Inner_membrane_protein"/>
</dbReference>
<dbReference type="Pfam" id="PF03733">
    <property type="entry name" value="YccF"/>
    <property type="match status" value="2"/>
</dbReference>
<dbReference type="PIRSF" id="PIRSF028777">
    <property type="entry name" value="UCP028777"/>
    <property type="match status" value="1"/>
</dbReference>
<comment type="caution">
    <text evidence="3">The sequence shown here is derived from an EMBL/GenBank/DDBJ whole genome shotgun (WGS) entry which is preliminary data.</text>
</comment>
<evidence type="ECO:0000313" key="4">
    <source>
        <dbReference type="Proteomes" id="UP000323632"/>
    </source>
</evidence>
<dbReference type="InterPro" id="IPR005185">
    <property type="entry name" value="YccF"/>
</dbReference>
<evidence type="ECO:0000256" key="1">
    <source>
        <dbReference type="SAM" id="Phobius"/>
    </source>
</evidence>
<keyword evidence="1" id="KW-1133">Transmembrane helix</keyword>
<dbReference type="NCBIfam" id="NF008740">
    <property type="entry name" value="PRK11770.1-2"/>
    <property type="match status" value="1"/>
</dbReference>
<feature type="domain" description="Inner membrane component" evidence="2">
    <location>
        <begin position="4"/>
        <end position="54"/>
    </location>
</feature>
<dbReference type="InterPro" id="IPR031308">
    <property type="entry name" value="UCP028777"/>
</dbReference>
<name>A0A5M6CJ04_9BACT</name>
<feature type="domain" description="Inner membrane component" evidence="2">
    <location>
        <begin position="70"/>
        <end position="119"/>
    </location>
</feature>
<evidence type="ECO:0000259" key="2">
    <source>
        <dbReference type="Pfam" id="PF03733"/>
    </source>
</evidence>
<organism evidence="3 4">
    <name type="scientific">Taibaiella lutea</name>
    <dbReference type="NCBI Taxonomy" id="2608001"/>
    <lineage>
        <taxon>Bacteria</taxon>
        <taxon>Pseudomonadati</taxon>
        <taxon>Bacteroidota</taxon>
        <taxon>Chitinophagia</taxon>
        <taxon>Chitinophagales</taxon>
        <taxon>Chitinophagaceae</taxon>
        <taxon>Taibaiella</taxon>
    </lineage>
</organism>
<dbReference type="AlphaFoldDB" id="A0A5M6CJ04"/>
<dbReference type="RefSeq" id="WP_150032685.1">
    <property type="nucleotide sequence ID" value="NZ_VWSH01000002.1"/>
</dbReference>
<feature type="transmembrane region" description="Helical" evidence="1">
    <location>
        <begin position="87"/>
        <end position="103"/>
    </location>
</feature>
<reference evidence="3 4" key="1">
    <citation type="submission" date="2019-09" db="EMBL/GenBank/DDBJ databases">
        <title>Genome sequence and assembly of Taibaiella sp.</title>
        <authorList>
            <person name="Chhetri G."/>
        </authorList>
    </citation>
    <scope>NUCLEOTIDE SEQUENCE [LARGE SCALE GENOMIC DNA]</scope>
    <source>
        <strain evidence="3 4">KVB11</strain>
    </source>
</reference>
<keyword evidence="1" id="KW-0812">Transmembrane</keyword>
<dbReference type="Proteomes" id="UP000323632">
    <property type="component" value="Unassembled WGS sequence"/>
</dbReference>
<proteinExistence type="predicted"/>
<keyword evidence="1" id="KW-0472">Membrane</keyword>
<sequence>MNFLGNIIWFIFGGFFAALGYFVGGLVLCITVVGIPFGLQCFKLAGAVLFPFGKQVVNDSASAGCFTLFANIIWILCGGLWTALNHLVWGIILTLTIIGIPFAKQHFKLIELSLMPFGKNVV</sequence>
<accession>A0A5M6CJ04</accession>
<feature type="transmembrane region" description="Helical" evidence="1">
    <location>
        <begin position="60"/>
        <end position="81"/>
    </location>
</feature>
<feature type="transmembrane region" description="Helical" evidence="1">
    <location>
        <begin position="6"/>
        <end position="39"/>
    </location>
</feature>
<evidence type="ECO:0000313" key="3">
    <source>
        <dbReference type="EMBL" id="KAA5535006.1"/>
    </source>
</evidence>